<keyword evidence="2" id="KW-1185">Reference proteome</keyword>
<accession>A0A5E4QTP9</accession>
<protein>
    <submittedName>
        <fullName evidence="1">Uncharacterized protein</fullName>
    </submittedName>
</protein>
<sequence length="180" mass="20952">MENIKKSNEAILKVYCDITKKNLYLKSTQNQNRKHIAPSTLIEIEVKRALGMISQEMQPGLLSQELISRDNKEYSLMHGLEEMKEHIIVCLNELSCAAVLKSELKKIKLSLTQVNPECISEEIASRYSNDELKVTFLKLKRVSDHTVFVKWHIPKALSEVRGYEVGSCRKYRIHFGMWRW</sequence>
<reference evidence="1 2" key="1">
    <citation type="submission" date="2017-07" db="EMBL/GenBank/DDBJ databases">
        <authorList>
            <person name="Talla V."/>
            <person name="Backstrom N."/>
        </authorList>
    </citation>
    <scope>NUCLEOTIDE SEQUENCE [LARGE SCALE GENOMIC DNA]</scope>
</reference>
<dbReference type="AlphaFoldDB" id="A0A5E4QTP9"/>
<proteinExistence type="predicted"/>
<dbReference type="Proteomes" id="UP000324832">
    <property type="component" value="Unassembled WGS sequence"/>
</dbReference>
<name>A0A5E4QTP9_9NEOP</name>
<evidence type="ECO:0000313" key="2">
    <source>
        <dbReference type="Proteomes" id="UP000324832"/>
    </source>
</evidence>
<gene>
    <name evidence="1" type="ORF">LSINAPIS_LOCUS11168</name>
</gene>
<dbReference type="EMBL" id="FZQP02004812">
    <property type="protein sequence ID" value="VVD00561.1"/>
    <property type="molecule type" value="Genomic_DNA"/>
</dbReference>
<evidence type="ECO:0000313" key="1">
    <source>
        <dbReference type="EMBL" id="VVD00561.1"/>
    </source>
</evidence>
<organism evidence="1 2">
    <name type="scientific">Leptidea sinapis</name>
    <dbReference type="NCBI Taxonomy" id="189913"/>
    <lineage>
        <taxon>Eukaryota</taxon>
        <taxon>Metazoa</taxon>
        <taxon>Ecdysozoa</taxon>
        <taxon>Arthropoda</taxon>
        <taxon>Hexapoda</taxon>
        <taxon>Insecta</taxon>
        <taxon>Pterygota</taxon>
        <taxon>Neoptera</taxon>
        <taxon>Endopterygota</taxon>
        <taxon>Lepidoptera</taxon>
        <taxon>Glossata</taxon>
        <taxon>Ditrysia</taxon>
        <taxon>Papilionoidea</taxon>
        <taxon>Pieridae</taxon>
        <taxon>Dismorphiinae</taxon>
        <taxon>Leptidea</taxon>
    </lineage>
</organism>